<dbReference type="PRINTS" id="PR00455">
    <property type="entry name" value="HTHTETR"/>
</dbReference>
<evidence type="ECO:0000259" key="5">
    <source>
        <dbReference type="PROSITE" id="PS50977"/>
    </source>
</evidence>
<evidence type="ECO:0000313" key="7">
    <source>
        <dbReference type="Proteomes" id="UP000602050"/>
    </source>
</evidence>
<dbReference type="InterPro" id="IPR009057">
    <property type="entry name" value="Homeodomain-like_sf"/>
</dbReference>
<keyword evidence="4" id="KW-0812">Transmembrane</keyword>
<feature type="transmembrane region" description="Helical" evidence="4">
    <location>
        <begin position="69"/>
        <end position="87"/>
    </location>
</feature>
<sequence length="220" mass="25667">MEQQEKDWLIELLDITEKELTPKQAKIVQAAIEVFSEKGFAAASTNEIAKRAGVAEGTIFRHYKTKKDLLISIVLPVIYKFAVPFLAEKFLNEIFQKENLDTMDGLLRKLIKNRYEFVKNNVPLIKILLQEIAYHSEIQETFKQVFVEKVMPRYKMAVEHFRKTENLAAFPAETMLRLTISTILGFLVTRFIILPDYTWDDEKEIEYTIQFIRNGLKGND</sequence>
<evidence type="ECO:0000313" key="6">
    <source>
        <dbReference type="EMBL" id="GFZ78602.1"/>
    </source>
</evidence>
<gene>
    <name evidence="6" type="ORF">GCM10010978_20090</name>
</gene>
<reference evidence="6" key="1">
    <citation type="journal article" date="2014" name="Int. J. Syst. Evol. Microbiol.">
        <title>Complete genome sequence of Corynebacterium casei LMG S-19264T (=DSM 44701T), isolated from a smear-ripened cheese.</title>
        <authorList>
            <consortium name="US DOE Joint Genome Institute (JGI-PGF)"/>
            <person name="Walter F."/>
            <person name="Albersmeier A."/>
            <person name="Kalinowski J."/>
            <person name="Ruckert C."/>
        </authorList>
    </citation>
    <scope>NUCLEOTIDE SEQUENCE</scope>
    <source>
        <strain evidence="6">CGMCC 1.12360</strain>
    </source>
</reference>
<evidence type="ECO:0000256" key="3">
    <source>
        <dbReference type="PROSITE-ProRule" id="PRU00335"/>
    </source>
</evidence>
<keyword evidence="1" id="KW-0678">Repressor</keyword>
<feature type="DNA-binding region" description="H-T-H motif" evidence="3">
    <location>
        <begin position="44"/>
        <end position="63"/>
    </location>
</feature>
<dbReference type="GO" id="GO:0003677">
    <property type="term" value="F:DNA binding"/>
    <property type="evidence" value="ECO:0007669"/>
    <property type="project" value="UniProtKB-UniRule"/>
</dbReference>
<name>A0A8J2XFD2_9BACI</name>
<evidence type="ECO:0000256" key="1">
    <source>
        <dbReference type="ARBA" id="ARBA00022491"/>
    </source>
</evidence>
<proteinExistence type="predicted"/>
<dbReference type="PANTHER" id="PTHR43479:SF11">
    <property type="entry name" value="ACREF_ENVCD OPERON REPRESSOR-RELATED"/>
    <property type="match status" value="1"/>
</dbReference>
<dbReference type="Gene3D" id="1.10.357.10">
    <property type="entry name" value="Tetracycline Repressor, domain 2"/>
    <property type="match status" value="1"/>
</dbReference>
<organism evidence="6 7">
    <name type="scientific">Compostibacillus humi</name>
    <dbReference type="NCBI Taxonomy" id="1245525"/>
    <lineage>
        <taxon>Bacteria</taxon>
        <taxon>Bacillati</taxon>
        <taxon>Bacillota</taxon>
        <taxon>Bacilli</taxon>
        <taxon>Bacillales</taxon>
        <taxon>Bacillaceae</taxon>
        <taxon>Compostibacillus</taxon>
    </lineage>
</organism>
<dbReference type="RefSeq" id="WP_188392276.1">
    <property type="nucleotide sequence ID" value="NZ_BMEV01000035.1"/>
</dbReference>
<keyword evidence="4" id="KW-0472">Membrane</keyword>
<comment type="caution">
    <text evidence="6">The sequence shown here is derived from an EMBL/GenBank/DDBJ whole genome shotgun (WGS) entry which is preliminary data.</text>
</comment>
<reference evidence="6" key="2">
    <citation type="submission" date="2020-09" db="EMBL/GenBank/DDBJ databases">
        <authorList>
            <person name="Sun Q."/>
            <person name="Zhou Y."/>
        </authorList>
    </citation>
    <scope>NUCLEOTIDE SEQUENCE</scope>
    <source>
        <strain evidence="6">CGMCC 1.12360</strain>
    </source>
</reference>
<dbReference type="InterPro" id="IPR050624">
    <property type="entry name" value="HTH-type_Tx_Regulator"/>
</dbReference>
<dbReference type="SUPFAM" id="SSF46689">
    <property type="entry name" value="Homeodomain-like"/>
    <property type="match status" value="1"/>
</dbReference>
<dbReference type="PANTHER" id="PTHR43479">
    <property type="entry name" value="ACREF/ENVCD OPERON REPRESSOR-RELATED"/>
    <property type="match status" value="1"/>
</dbReference>
<evidence type="ECO:0000256" key="2">
    <source>
        <dbReference type="ARBA" id="ARBA00023125"/>
    </source>
</evidence>
<dbReference type="AlphaFoldDB" id="A0A8J2XFD2"/>
<keyword evidence="2 3" id="KW-0238">DNA-binding</keyword>
<keyword evidence="4" id="KW-1133">Transmembrane helix</keyword>
<protein>
    <submittedName>
        <fullName evidence="6">TetR family transcriptional regulator</fullName>
    </submittedName>
</protein>
<dbReference type="Pfam" id="PF00440">
    <property type="entry name" value="TetR_N"/>
    <property type="match status" value="1"/>
</dbReference>
<dbReference type="PROSITE" id="PS50977">
    <property type="entry name" value="HTH_TETR_2"/>
    <property type="match status" value="1"/>
</dbReference>
<dbReference type="EMBL" id="BMEV01000035">
    <property type="protein sequence ID" value="GFZ78602.1"/>
    <property type="molecule type" value="Genomic_DNA"/>
</dbReference>
<feature type="domain" description="HTH tetR-type" evidence="5">
    <location>
        <begin position="21"/>
        <end position="81"/>
    </location>
</feature>
<keyword evidence="7" id="KW-1185">Reference proteome</keyword>
<dbReference type="InterPro" id="IPR001647">
    <property type="entry name" value="HTH_TetR"/>
</dbReference>
<evidence type="ECO:0000256" key="4">
    <source>
        <dbReference type="SAM" id="Phobius"/>
    </source>
</evidence>
<accession>A0A8J2XFD2</accession>
<dbReference type="Proteomes" id="UP000602050">
    <property type="component" value="Unassembled WGS sequence"/>
</dbReference>